<feature type="transmembrane region" description="Helical" evidence="6">
    <location>
        <begin position="18"/>
        <end position="35"/>
    </location>
</feature>
<dbReference type="Pfam" id="PF01925">
    <property type="entry name" value="TauE"/>
    <property type="match status" value="2"/>
</dbReference>
<proteinExistence type="predicted"/>
<evidence type="ECO:0000313" key="7">
    <source>
        <dbReference type="EMBL" id="EED95610.1"/>
    </source>
</evidence>
<dbReference type="HOGENOM" id="CLU_029011_1_1_1"/>
<dbReference type="AlphaFoldDB" id="B8BSV0"/>
<gene>
    <name evidence="7" type="ORF">THAPSDRAFT_20587</name>
</gene>
<dbReference type="PaxDb" id="35128-Thaps20587"/>
<comment type="subcellular location">
    <subcellularLocation>
        <location evidence="1">Membrane</location>
        <topology evidence="1">Multi-pass membrane protein</topology>
    </subcellularLocation>
</comment>
<dbReference type="GeneID" id="7442906"/>
<keyword evidence="4 6" id="KW-0472">Membrane</keyword>
<dbReference type="InterPro" id="IPR002781">
    <property type="entry name" value="TM_pro_TauE-like"/>
</dbReference>
<dbReference type="InParanoid" id="B8BSV0"/>
<organism evidence="7 8">
    <name type="scientific">Thalassiosira pseudonana</name>
    <name type="common">Marine diatom</name>
    <name type="synonym">Cyclotella nana</name>
    <dbReference type="NCBI Taxonomy" id="35128"/>
    <lineage>
        <taxon>Eukaryota</taxon>
        <taxon>Sar</taxon>
        <taxon>Stramenopiles</taxon>
        <taxon>Ochrophyta</taxon>
        <taxon>Bacillariophyta</taxon>
        <taxon>Coscinodiscophyceae</taxon>
        <taxon>Thalassiosirophycidae</taxon>
        <taxon>Thalassiosirales</taxon>
        <taxon>Thalassiosiraceae</taxon>
        <taxon>Thalassiosira</taxon>
    </lineage>
</organism>
<feature type="transmembrane region" description="Helical" evidence="6">
    <location>
        <begin position="167"/>
        <end position="191"/>
    </location>
</feature>
<dbReference type="GO" id="GO:0043161">
    <property type="term" value="P:proteasome-mediated ubiquitin-dependent protein catabolic process"/>
    <property type="evidence" value="ECO:0000318"/>
    <property type="project" value="GO_Central"/>
</dbReference>
<dbReference type="GO" id="GO:0031464">
    <property type="term" value="C:Cul4A-RING E3 ubiquitin ligase complex"/>
    <property type="evidence" value="ECO:0000318"/>
    <property type="project" value="GO_Central"/>
</dbReference>
<dbReference type="PANTHER" id="PTHR14255:SF3">
    <property type="entry name" value="SULFITE EXPORTER TAUE_SAFE FAMILY PROTEIN 5-RELATED"/>
    <property type="match status" value="1"/>
</dbReference>
<feature type="transmembrane region" description="Helical" evidence="6">
    <location>
        <begin position="465"/>
        <end position="488"/>
    </location>
</feature>
<sequence>MALPPSPPQAQGQRRTQLLAITTLSLLLLVTYLYSNRPDDGYNVDGSSEHMSVTTDNDGASSTTMRLLHTATTTLKHRLLSPSTHHKPLLPLDSSDYYGFFFATIGLMIAAGGGIGGGGVLVPIYILIMGFSPKHAIPLSNITVFGGAVANTILNVRKRHPLADRPLVDWDLILVMEPLTIAGALIGAFLNKLLPEAVLVLSLVALLSFTSYTTLKKAIRMYKAESKALEAQRGVRKVRGDGTVESELTRLAREMEEDEEDEEEEGCTVGLLDAAITTDDQDETESDANDEENGQPTSSNTDTTNDNNDDESTFSTATDLKNKEELSKILSEERTVPKGNVQVLLVTFTVILFINIMKGGGAFPSPLGIRCGSPSFWVSNGIMIGWILLVSVFARSYLVRRYEIKERVGFPYVEGDIRWDGRATVVYPLVCTAAGFFAGMFGVGGGIVKGPLMLAMGVHPKVSSASSACMILFTSFTATTSFVVFGLLDMDYATVCMTLGFVATLVGQIGLFYLMEKFQRNSYIAFSIGGIVLLSAFLMTIQSLLSMADSGGPKAPQGLCTGKQ</sequence>
<feature type="transmembrane region" description="Helical" evidence="6">
    <location>
        <begin position="339"/>
        <end position="357"/>
    </location>
</feature>
<evidence type="ECO:0000256" key="5">
    <source>
        <dbReference type="SAM" id="MobiDB-lite"/>
    </source>
</evidence>
<feature type="transmembrane region" description="Helical" evidence="6">
    <location>
        <begin position="521"/>
        <end position="541"/>
    </location>
</feature>
<evidence type="ECO:0000256" key="6">
    <source>
        <dbReference type="SAM" id="Phobius"/>
    </source>
</evidence>
<reference evidence="7 8" key="2">
    <citation type="journal article" date="2008" name="Nature">
        <title>The Phaeodactylum genome reveals the evolutionary history of diatom genomes.</title>
        <authorList>
            <person name="Bowler C."/>
            <person name="Allen A.E."/>
            <person name="Badger J.H."/>
            <person name="Grimwood J."/>
            <person name="Jabbari K."/>
            <person name="Kuo A."/>
            <person name="Maheswari U."/>
            <person name="Martens C."/>
            <person name="Maumus F."/>
            <person name="Otillar R.P."/>
            <person name="Rayko E."/>
            <person name="Salamov A."/>
            <person name="Vandepoele K."/>
            <person name="Beszteri B."/>
            <person name="Gruber A."/>
            <person name="Heijde M."/>
            <person name="Katinka M."/>
            <person name="Mock T."/>
            <person name="Valentin K."/>
            <person name="Verret F."/>
            <person name="Berges J.A."/>
            <person name="Brownlee C."/>
            <person name="Cadoret J.P."/>
            <person name="Chiovitti A."/>
            <person name="Choi C.J."/>
            <person name="Coesel S."/>
            <person name="De Martino A."/>
            <person name="Detter J.C."/>
            <person name="Durkin C."/>
            <person name="Falciatore A."/>
            <person name="Fournet J."/>
            <person name="Haruta M."/>
            <person name="Huysman M.J."/>
            <person name="Jenkins B.D."/>
            <person name="Jiroutova K."/>
            <person name="Jorgensen R.E."/>
            <person name="Joubert Y."/>
            <person name="Kaplan A."/>
            <person name="Kroger N."/>
            <person name="Kroth P.G."/>
            <person name="La Roche J."/>
            <person name="Lindquist E."/>
            <person name="Lommer M."/>
            <person name="Martin-Jezequel V."/>
            <person name="Lopez P.J."/>
            <person name="Lucas S."/>
            <person name="Mangogna M."/>
            <person name="McGinnis K."/>
            <person name="Medlin L.K."/>
            <person name="Montsant A."/>
            <person name="Oudot-Le Secq M.P."/>
            <person name="Napoli C."/>
            <person name="Obornik M."/>
            <person name="Parker M.S."/>
            <person name="Petit J.L."/>
            <person name="Porcel B.M."/>
            <person name="Poulsen N."/>
            <person name="Robison M."/>
            <person name="Rychlewski L."/>
            <person name="Rynearson T.A."/>
            <person name="Schmutz J."/>
            <person name="Shapiro H."/>
            <person name="Siaut M."/>
            <person name="Stanley M."/>
            <person name="Sussman M.R."/>
            <person name="Taylor A.R."/>
            <person name="Vardi A."/>
            <person name="von Dassow P."/>
            <person name="Vyverman W."/>
            <person name="Willis A."/>
            <person name="Wyrwicz L.S."/>
            <person name="Rokhsar D.S."/>
            <person name="Weissenbach J."/>
            <person name="Armbrust E.V."/>
            <person name="Green B.R."/>
            <person name="Van de Peer Y."/>
            <person name="Grigoriev I.V."/>
        </authorList>
    </citation>
    <scope>NUCLEOTIDE SEQUENCE [LARGE SCALE GENOMIC DNA]</scope>
    <source>
        <strain evidence="7 8">CCMP1335</strain>
    </source>
</reference>
<keyword evidence="8" id="KW-1185">Reference proteome</keyword>
<accession>B8BSV0</accession>
<dbReference type="PANTHER" id="PTHR14255">
    <property type="entry name" value="CEREBLON"/>
    <property type="match status" value="1"/>
</dbReference>
<dbReference type="GO" id="GO:0016020">
    <property type="term" value="C:membrane"/>
    <property type="evidence" value="ECO:0007669"/>
    <property type="project" value="UniProtKB-SubCell"/>
</dbReference>
<dbReference type="KEGG" id="tps:THAPSDRAFT_20587"/>
<keyword evidence="2 6" id="KW-0812">Transmembrane</keyword>
<feature type="transmembrane region" description="Helical" evidence="6">
    <location>
        <begin position="425"/>
        <end position="445"/>
    </location>
</feature>
<name>B8BSV0_THAPS</name>
<reference evidence="7 8" key="1">
    <citation type="journal article" date="2004" name="Science">
        <title>The genome of the diatom Thalassiosira pseudonana: ecology, evolution, and metabolism.</title>
        <authorList>
            <person name="Armbrust E.V."/>
            <person name="Berges J.A."/>
            <person name="Bowler C."/>
            <person name="Green B.R."/>
            <person name="Martinez D."/>
            <person name="Putnam N.H."/>
            <person name="Zhou S."/>
            <person name="Allen A.E."/>
            <person name="Apt K.E."/>
            <person name="Bechner M."/>
            <person name="Brzezinski M.A."/>
            <person name="Chaal B.K."/>
            <person name="Chiovitti A."/>
            <person name="Davis A.K."/>
            <person name="Demarest M.S."/>
            <person name="Detter J.C."/>
            <person name="Glavina T."/>
            <person name="Goodstein D."/>
            <person name="Hadi M.Z."/>
            <person name="Hellsten U."/>
            <person name="Hildebrand M."/>
            <person name="Jenkins B.D."/>
            <person name="Jurka J."/>
            <person name="Kapitonov V.V."/>
            <person name="Kroger N."/>
            <person name="Lau W.W."/>
            <person name="Lane T.W."/>
            <person name="Larimer F.W."/>
            <person name="Lippmeier J.C."/>
            <person name="Lucas S."/>
            <person name="Medina M."/>
            <person name="Montsant A."/>
            <person name="Obornik M."/>
            <person name="Parker M.S."/>
            <person name="Palenik B."/>
            <person name="Pazour G.J."/>
            <person name="Richardson P.M."/>
            <person name="Rynearson T.A."/>
            <person name="Saito M.A."/>
            <person name="Schwartz D.C."/>
            <person name="Thamatrakoln K."/>
            <person name="Valentin K."/>
            <person name="Vardi A."/>
            <person name="Wilkerson F.P."/>
            <person name="Rokhsar D.S."/>
        </authorList>
    </citation>
    <scope>NUCLEOTIDE SEQUENCE [LARGE SCALE GENOMIC DNA]</scope>
    <source>
        <strain evidence="7 8">CCMP1335</strain>
    </source>
</reference>
<dbReference type="RefSeq" id="XP_002285969.1">
    <property type="nucleotide sequence ID" value="XM_002285933.1"/>
</dbReference>
<dbReference type="eggNOG" id="ENOG502QWNB">
    <property type="taxonomic scope" value="Eukaryota"/>
</dbReference>
<dbReference type="STRING" id="35128.B8BSV0"/>
<feature type="compositionally biased region" description="Acidic residues" evidence="5">
    <location>
        <begin position="279"/>
        <end position="293"/>
    </location>
</feature>
<evidence type="ECO:0000256" key="3">
    <source>
        <dbReference type="ARBA" id="ARBA00022989"/>
    </source>
</evidence>
<dbReference type="EMBL" id="CM000638">
    <property type="protein sequence ID" value="EED95610.1"/>
    <property type="molecule type" value="Genomic_DNA"/>
</dbReference>
<dbReference type="OMA" id="TPIWLET"/>
<feature type="transmembrane region" description="Helical" evidence="6">
    <location>
        <begin position="97"/>
        <end position="128"/>
    </location>
</feature>
<evidence type="ECO:0000256" key="1">
    <source>
        <dbReference type="ARBA" id="ARBA00004141"/>
    </source>
</evidence>
<feature type="transmembrane region" description="Helical" evidence="6">
    <location>
        <begin position="197"/>
        <end position="215"/>
    </location>
</feature>
<feature type="compositionally biased region" description="Low complexity" evidence="5">
    <location>
        <begin position="297"/>
        <end position="306"/>
    </location>
</feature>
<feature type="transmembrane region" description="Helical" evidence="6">
    <location>
        <begin position="377"/>
        <end position="398"/>
    </location>
</feature>
<dbReference type="Proteomes" id="UP000001449">
    <property type="component" value="Chromosome 1"/>
</dbReference>
<feature type="transmembrane region" description="Helical" evidence="6">
    <location>
        <begin position="495"/>
        <end position="515"/>
    </location>
</feature>
<keyword evidence="3 6" id="KW-1133">Transmembrane helix</keyword>
<feature type="compositionally biased region" description="Acidic residues" evidence="5">
    <location>
        <begin position="255"/>
        <end position="266"/>
    </location>
</feature>
<protein>
    <submittedName>
        <fullName evidence="7">Uncharacterized protein</fullName>
    </submittedName>
</protein>
<evidence type="ECO:0000256" key="2">
    <source>
        <dbReference type="ARBA" id="ARBA00022692"/>
    </source>
</evidence>
<feature type="region of interest" description="Disordered" evidence="5">
    <location>
        <begin position="250"/>
        <end position="318"/>
    </location>
</feature>
<evidence type="ECO:0000313" key="8">
    <source>
        <dbReference type="Proteomes" id="UP000001449"/>
    </source>
</evidence>
<evidence type="ECO:0000256" key="4">
    <source>
        <dbReference type="ARBA" id="ARBA00023136"/>
    </source>
</evidence>